<feature type="region of interest" description="Disordered" evidence="4">
    <location>
        <begin position="14"/>
        <end position="33"/>
    </location>
</feature>
<evidence type="ECO:0000256" key="1">
    <source>
        <dbReference type="ARBA" id="ARBA00004604"/>
    </source>
</evidence>
<dbReference type="Proteomes" id="UP000232875">
    <property type="component" value="Unassembled WGS sequence"/>
</dbReference>
<dbReference type="CDD" id="cd23339">
    <property type="entry name" value="beta-trefoil_FSCN_fungal_FRG1-like"/>
    <property type="match status" value="1"/>
</dbReference>
<keyword evidence="6" id="KW-1185">Reference proteome</keyword>
<evidence type="ECO:0000313" key="5">
    <source>
        <dbReference type="EMBL" id="PKI84167.1"/>
    </source>
</evidence>
<dbReference type="OrthoDB" id="5539371at2759"/>
<evidence type="ECO:0000256" key="2">
    <source>
        <dbReference type="ARBA" id="ARBA00010878"/>
    </source>
</evidence>
<keyword evidence="3" id="KW-0539">Nucleus</keyword>
<accession>A0A2N1JCA5</accession>
<dbReference type="EMBL" id="KZ454990">
    <property type="protein sequence ID" value="PKI84167.1"/>
    <property type="molecule type" value="Genomic_DNA"/>
</dbReference>
<gene>
    <name evidence="5" type="ORF">MVES_001943</name>
</gene>
<dbReference type="GO" id="GO:0005730">
    <property type="term" value="C:nucleolus"/>
    <property type="evidence" value="ECO:0007669"/>
    <property type="project" value="UniProtKB-SubCell"/>
</dbReference>
<dbReference type="STRING" id="2020962.A0A2N1JCA5"/>
<evidence type="ECO:0000313" key="6">
    <source>
        <dbReference type="Proteomes" id="UP000232875"/>
    </source>
</evidence>
<comment type="subcellular location">
    <subcellularLocation>
        <location evidence="1">Nucleus</location>
        <location evidence="1">Nucleolus</location>
    </subcellularLocation>
</comment>
<evidence type="ECO:0000256" key="4">
    <source>
        <dbReference type="SAM" id="MobiDB-lite"/>
    </source>
</evidence>
<sequence length="291" mass="32157">MGKSMRLTFKGDKRPAYTTANDSDAEMYGGDDQETPYEITGPCFLYQTNEGTATALFFNAPLGQPETTTVTAPELPVDLAIDGATFAGAEITPQDVHQVWVAHRVAETDKWTLKSAQGTFLGCDQFGSVIAFSEARGPQEEWAVKMVEPAAPGIELGSSTVRGARRGIALQSTYGGWLTLEPKQDGAKRHTLRADDKELQPSSIWDARVQWKYRHEVRRSARPAHQRGAALEHVSIDTEVHLIRSRQAWNAGGRALDTVGSRRALEKAQREGRLSEAMLDRRMKLKSDKFA</sequence>
<dbReference type="AlphaFoldDB" id="A0A2N1JCA5"/>
<dbReference type="PANTHER" id="PTHR12928">
    <property type="entry name" value="FRG1 PROTEIN"/>
    <property type="match status" value="1"/>
</dbReference>
<dbReference type="InterPro" id="IPR010414">
    <property type="entry name" value="FRG1"/>
</dbReference>
<protein>
    <submittedName>
        <fullName evidence="5">Uncharacterized protein</fullName>
    </submittedName>
</protein>
<organism evidence="5 6">
    <name type="scientific">Malassezia vespertilionis</name>
    <dbReference type="NCBI Taxonomy" id="2020962"/>
    <lineage>
        <taxon>Eukaryota</taxon>
        <taxon>Fungi</taxon>
        <taxon>Dikarya</taxon>
        <taxon>Basidiomycota</taxon>
        <taxon>Ustilaginomycotina</taxon>
        <taxon>Malasseziomycetes</taxon>
        <taxon>Malasseziales</taxon>
        <taxon>Malasseziaceae</taxon>
        <taxon>Malassezia</taxon>
    </lineage>
</organism>
<proteinExistence type="inferred from homology"/>
<comment type="similarity">
    <text evidence="2">Belongs to the FRG1 family.</text>
</comment>
<dbReference type="SUPFAM" id="SSF50405">
    <property type="entry name" value="Actin-crosslinking proteins"/>
    <property type="match status" value="1"/>
</dbReference>
<name>A0A2N1JCA5_9BASI</name>
<dbReference type="PANTHER" id="PTHR12928:SF0">
    <property type="entry name" value="FSHD REGION GENE 1"/>
    <property type="match status" value="1"/>
</dbReference>
<dbReference type="GO" id="GO:0051015">
    <property type="term" value="F:actin filament binding"/>
    <property type="evidence" value="ECO:0007669"/>
    <property type="project" value="TreeGrafter"/>
</dbReference>
<feature type="compositionally biased region" description="Acidic residues" evidence="4">
    <location>
        <begin position="23"/>
        <end position="33"/>
    </location>
</feature>
<reference evidence="5 6" key="1">
    <citation type="submission" date="2017-10" db="EMBL/GenBank/DDBJ databases">
        <title>A novel species of cold-tolerant Malassezia isolated from bats.</title>
        <authorList>
            <person name="Lorch J.M."/>
            <person name="Palmer J.M."/>
            <person name="Vanderwolf K.J."/>
            <person name="Schmidt K.Z."/>
            <person name="Verant M.L."/>
            <person name="Weller T.J."/>
            <person name="Blehert D.S."/>
        </authorList>
    </citation>
    <scope>NUCLEOTIDE SEQUENCE [LARGE SCALE GENOMIC DNA]</scope>
    <source>
        <strain evidence="5 6">NWHC:44797-103</strain>
    </source>
</reference>
<evidence type="ECO:0000256" key="3">
    <source>
        <dbReference type="ARBA" id="ARBA00023242"/>
    </source>
</evidence>
<dbReference type="GO" id="GO:0071013">
    <property type="term" value="C:catalytic step 2 spliceosome"/>
    <property type="evidence" value="ECO:0007669"/>
    <property type="project" value="TreeGrafter"/>
</dbReference>
<dbReference type="Gene3D" id="2.80.10.50">
    <property type="match status" value="1"/>
</dbReference>
<dbReference type="Pfam" id="PF06229">
    <property type="entry name" value="FRG1"/>
    <property type="match status" value="1"/>
</dbReference>
<dbReference type="InterPro" id="IPR008999">
    <property type="entry name" value="Actin-crosslinking"/>
</dbReference>